<proteinExistence type="predicted"/>
<evidence type="ECO:0000313" key="2">
    <source>
        <dbReference type="EMBL" id="TCE40672.1"/>
    </source>
</evidence>
<organism evidence="4 6">
    <name type="scientific">Bifidobacterium longum subsp. longum</name>
    <dbReference type="NCBI Taxonomy" id="1679"/>
    <lineage>
        <taxon>Bacteria</taxon>
        <taxon>Bacillati</taxon>
        <taxon>Actinomycetota</taxon>
        <taxon>Actinomycetes</taxon>
        <taxon>Bifidobacteriales</taxon>
        <taxon>Bifidobacteriaceae</taxon>
        <taxon>Bifidobacterium</taxon>
    </lineage>
</organism>
<dbReference type="Proteomes" id="UP000292260">
    <property type="component" value="Unassembled WGS sequence"/>
</dbReference>
<evidence type="ECO:0000313" key="5">
    <source>
        <dbReference type="Proteomes" id="UP000292260"/>
    </source>
</evidence>
<dbReference type="EMBL" id="SHSP01000012">
    <property type="protein sequence ID" value="TCF31956.1"/>
    <property type="molecule type" value="Genomic_DNA"/>
</dbReference>
<evidence type="ECO:0000313" key="6">
    <source>
        <dbReference type="Proteomes" id="UP000292787"/>
    </source>
</evidence>
<dbReference type="EMBL" id="SHQU01000024">
    <property type="protein sequence ID" value="TCE40672.1"/>
    <property type="molecule type" value="Genomic_DNA"/>
</dbReference>
<protein>
    <submittedName>
        <fullName evidence="4">Uncharacterized protein</fullName>
    </submittedName>
</protein>
<dbReference type="Proteomes" id="UP000292932">
    <property type="component" value="Unassembled WGS sequence"/>
</dbReference>
<sequence>MPRYHSRAERAADLLQSRRSTVESVAKQTGLPVDIVRQINEPIAKRLAEQDAVDAAERSMRKAEAKIMREQYPCPLCSTGHAEPHDCDTFLPLGFIHGGERDGQMDGFWCHPYFCSCSNQRCIACNIFPSKSREEAVERFCAGDFAHEDDFIELKTGKRYHYSQYGIEQQILRYLAHWSAEQVKRLGFDSKLVDTLAMQRTLDRMGDKYVDVFDTTLLCPNCGMKGEYRKAVSPITHTKTWWRVGCPYCKTRTRYSFPSQREAAEKFESAQLDTKPSILNEKSKL</sequence>
<dbReference type="Proteomes" id="UP000292787">
    <property type="component" value="Unassembled WGS sequence"/>
</dbReference>
<evidence type="ECO:0000313" key="3">
    <source>
        <dbReference type="EMBL" id="TCF31956.1"/>
    </source>
</evidence>
<evidence type="ECO:0000313" key="7">
    <source>
        <dbReference type="Proteomes" id="UP000292932"/>
    </source>
</evidence>
<dbReference type="AlphaFoldDB" id="A0A4R0TCQ5"/>
<reference evidence="5 6" key="1">
    <citation type="journal article" date="2018" name="Sci. Rep.">
        <title>Genomic diversity and distribution of Bifidobacterium longum subsp. longum across the human lifespan.</title>
        <authorList>
            <person name="Odamaki T."/>
            <person name="Bottacini F."/>
            <person name="Kato K."/>
            <person name="Mitsuyama E."/>
            <person name="Yoshida K."/>
            <person name="Horigome A."/>
            <person name="Xiao J.Z."/>
            <person name="van Sinderen D."/>
        </authorList>
    </citation>
    <scope>NUCLEOTIDE SEQUENCE [LARGE SCALE GENOMIC DNA]</scope>
    <source>
        <strain evidence="1 8">MCC10002</strain>
        <strain evidence="2 5">MCC10043</strain>
        <strain evidence="3 7">MCC10096</strain>
        <strain evidence="4 6">MCC10116</strain>
    </source>
</reference>
<reference evidence="4" key="2">
    <citation type="submission" date="2019-02" db="EMBL/GenBank/DDBJ databases">
        <authorList>
            <person name="Odamaki T."/>
        </authorList>
    </citation>
    <scope>NUCLEOTIDE SEQUENCE</scope>
    <source>
        <strain evidence="1">MCC10002</strain>
        <strain evidence="2">MCC10043</strain>
        <strain evidence="3">MCC10096</strain>
        <strain evidence="4">MCC10116</strain>
    </source>
</reference>
<dbReference type="Proteomes" id="UP000293701">
    <property type="component" value="Unassembled WGS sequence"/>
</dbReference>
<gene>
    <name evidence="1" type="ORF">MCC10002_1293</name>
    <name evidence="2" type="ORF">MCC10043_1113</name>
    <name evidence="3" type="ORF">MCC10096_1094</name>
    <name evidence="4" type="ORF">MCC10116_1274</name>
</gene>
<evidence type="ECO:0000313" key="8">
    <source>
        <dbReference type="Proteomes" id="UP000293701"/>
    </source>
</evidence>
<name>A0A4R0TCQ5_BIFLL</name>
<evidence type="ECO:0000313" key="4">
    <source>
        <dbReference type="EMBL" id="TCF63971.1"/>
    </source>
</evidence>
<evidence type="ECO:0000313" key="1">
    <source>
        <dbReference type="EMBL" id="TCD73784.1"/>
    </source>
</evidence>
<comment type="caution">
    <text evidence="4">The sequence shown here is derived from an EMBL/GenBank/DDBJ whole genome shotgun (WGS) entry which is preliminary data.</text>
</comment>
<accession>A0A4R0TCQ5</accession>
<dbReference type="EMBL" id="SHPM01000028">
    <property type="protein sequence ID" value="TCD73784.1"/>
    <property type="molecule type" value="Genomic_DNA"/>
</dbReference>
<dbReference type="EMBL" id="SHTF01000016">
    <property type="protein sequence ID" value="TCF63971.1"/>
    <property type="molecule type" value="Genomic_DNA"/>
</dbReference>